<feature type="coiled-coil region" evidence="1">
    <location>
        <begin position="265"/>
        <end position="292"/>
    </location>
</feature>
<dbReference type="AlphaFoldDB" id="A0AA39ZPM4"/>
<organism evidence="2 3">
    <name type="scientific">Apiosordaria backusii</name>
    <dbReference type="NCBI Taxonomy" id="314023"/>
    <lineage>
        <taxon>Eukaryota</taxon>
        <taxon>Fungi</taxon>
        <taxon>Dikarya</taxon>
        <taxon>Ascomycota</taxon>
        <taxon>Pezizomycotina</taxon>
        <taxon>Sordariomycetes</taxon>
        <taxon>Sordariomycetidae</taxon>
        <taxon>Sordariales</taxon>
        <taxon>Lasiosphaeriaceae</taxon>
        <taxon>Apiosordaria</taxon>
    </lineage>
</organism>
<reference evidence="2" key="1">
    <citation type="submission" date="2023-06" db="EMBL/GenBank/DDBJ databases">
        <title>Genome-scale phylogeny and comparative genomics of the fungal order Sordariales.</title>
        <authorList>
            <consortium name="Lawrence Berkeley National Laboratory"/>
            <person name="Hensen N."/>
            <person name="Bonometti L."/>
            <person name="Westerberg I."/>
            <person name="Brannstrom I.O."/>
            <person name="Guillou S."/>
            <person name="Cros-Aarteil S."/>
            <person name="Calhoun S."/>
            <person name="Haridas S."/>
            <person name="Kuo A."/>
            <person name="Mondo S."/>
            <person name="Pangilinan J."/>
            <person name="Riley R."/>
            <person name="Labutti K."/>
            <person name="Andreopoulos B."/>
            <person name="Lipzen A."/>
            <person name="Chen C."/>
            <person name="Yanf M."/>
            <person name="Daum C."/>
            <person name="Ng V."/>
            <person name="Clum A."/>
            <person name="Steindorff A."/>
            <person name="Ohm R."/>
            <person name="Martin F."/>
            <person name="Silar P."/>
            <person name="Natvig D."/>
            <person name="Lalanne C."/>
            <person name="Gautier V."/>
            <person name="Ament-Velasquez S.L."/>
            <person name="Kruys A."/>
            <person name="Hutchinson M.I."/>
            <person name="Powell A.J."/>
            <person name="Barry K."/>
            <person name="Miller A.N."/>
            <person name="Grigoriev I.V."/>
            <person name="Debuchy R."/>
            <person name="Gladieux P."/>
            <person name="Thoren M.H."/>
            <person name="Johannesson H."/>
        </authorList>
    </citation>
    <scope>NUCLEOTIDE SEQUENCE</scope>
    <source>
        <strain evidence="2">CBS 540.89</strain>
    </source>
</reference>
<comment type="caution">
    <text evidence="2">The sequence shown here is derived from an EMBL/GenBank/DDBJ whole genome shotgun (WGS) entry which is preliminary data.</text>
</comment>
<proteinExistence type="predicted"/>
<sequence length="315" mass="34636">MPRPTNYQRRAMKFASAAEDTMDVEPSASNILFFCFADWTSPSAPAAIATPVAIPVATPVAIPVANPVADCAAVPPVSRYGSSQTNQSERTRVTGDALMLLLIGSKSEPAPSRKQVENFQTNFAIATAIKTANKTLEDMEDTMDHINNHMLDNAVENRAKKLDEQDQAAFLQTIVDSDWITKLEDSMSSVSPQSRPNFTPELCDMPGIAMSNLLVVGASAPRRSRHRSPPPSNRPITLDHMDELERFQQSIGECTDGIRGLRLAMMDMTLRQEALEKNVAAFQAELQEVKQLKTHLASLCKGEISTQDWVESSFE</sequence>
<keyword evidence="1" id="KW-0175">Coiled coil</keyword>
<accession>A0AA39ZPM4</accession>
<name>A0AA39ZPM4_9PEZI</name>
<dbReference type="Proteomes" id="UP001172159">
    <property type="component" value="Unassembled WGS sequence"/>
</dbReference>
<gene>
    <name evidence="2" type="ORF">B0T21DRAFT_353747</name>
</gene>
<protein>
    <submittedName>
        <fullName evidence="2">Uncharacterized protein</fullName>
    </submittedName>
</protein>
<evidence type="ECO:0000313" key="3">
    <source>
        <dbReference type="Proteomes" id="UP001172159"/>
    </source>
</evidence>
<evidence type="ECO:0000313" key="2">
    <source>
        <dbReference type="EMBL" id="KAK0701357.1"/>
    </source>
</evidence>
<evidence type="ECO:0000256" key="1">
    <source>
        <dbReference type="SAM" id="Coils"/>
    </source>
</evidence>
<dbReference type="EMBL" id="JAUKTV010000029">
    <property type="protein sequence ID" value="KAK0701357.1"/>
    <property type="molecule type" value="Genomic_DNA"/>
</dbReference>
<keyword evidence="3" id="KW-1185">Reference proteome</keyword>